<reference evidence="1 4" key="2">
    <citation type="submission" date="2019-02" db="EMBL/GenBank/DDBJ databases">
        <title>Complete genome sequence of Desulfobacter hydrogenophilus AcRS1.</title>
        <authorList>
            <person name="Marietou A."/>
            <person name="Lund M.B."/>
            <person name="Marshall I.P.G."/>
            <person name="Schreiber L."/>
            <person name="Jorgensen B."/>
        </authorList>
    </citation>
    <scope>NUCLEOTIDE SEQUENCE [LARGE SCALE GENOMIC DNA]</scope>
    <source>
        <strain evidence="1 4">AcRS1</strain>
    </source>
</reference>
<protein>
    <recommendedName>
        <fullName evidence="5">Heparinase II N-terminal domain-containing protein</fullName>
    </recommendedName>
</protein>
<proteinExistence type="predicted"/>
<evidence type="ECO:0008006" key="5">
    <source>
        <dbReference type="Google" id="ProtNLM"/>
    </source>
</evidence>
<dbReference type="OrthoDB" id="5499956at2"/>
<accession>A0A328F9Y6</accession>
<gene>
    <name evidence="2" type="ORF">DO021_13430</name>
    <name evidence="1" type="ORF">EYB58_05730</name>
</gene>
<dbReference type="Proteomes" id="UP000248798">
    <property type="component" value="Unassembled WGS sequence"/>
</dbReference>
<dbReference type="EMBL" id="QLNI01000026">
    <property type="protein sequence ID" value="RAM01484.1"/>
    <property type="molecule type" value="Genomic_DNA"/>
</dbReference>
<dbReference type="InterPro" id="IPR008929">
    <property type="entry name" value="Chondroitin_lyas"/>
</dbReference>
<name>A0A328F9Y6_9BACT</name>
<evidence type="ECO:0000313" key="4">
    <source>
        <dbReference type="Proteomes" id="UP000293902"/>
    </source>
</evidence>
<dbReference type="AlphaFoldDB" id="A0A328F9Y6"/>
<evidence type="ECO:0000313" key="1">
    <source>
        <dbReference type="EMBL" id="QBH12453.1"/>
    </source>
</evidence>
<dbReference type="Gene3D" id="1.50.10.100">
    <property type="entry name" value="Chondroitin AC/alginate lyase"/>
    <property type="match status" value="1"/>
</dbReference>
<dbReference type="Gene3D" id="2.70.98.70">
    <property type="match status" value="1"/>
</dbReference>
<dbReference type="RefSeq" id="WP_111957499.1">
    <property type="nucleotide sequence ID" value="NZ_CP036313.1"/>
</dbReference>
<sequence length="864" mass="96662">MKVLIKVTVAALAIIVTTFAGFGHTGEMLHQEAGAKLLAGSVPPSSTLRASGEDAFFQPLGPRRNKLRTGNAYGITMAEEALPVEQLPRMVNGHPRLLVRPSEWKHGLSFAQLRARARQEPWARQVAIDMKKPPDHPSSSSVITHRALLYLITGDETLVPRIVERIMAAKPQYNVGGGLVQTALWFDWIYNSPSVTEDQRRSMADKIAEVALKCARIYESGHAFDIWTHRGSPGWPSDVLAAGLVLDDHPEAVKLRRWGMGYFKRNYFRAWQHNGGSWMHGGSAYNIGMIMPQIIAYWASAVEGEDIYEVIQRDYGNWLEGHLHYMMAEVFPDKTRSDAVAWDYNPPGLRIKGKSFYWTIARAYGNSEFYAFQRWLKEDPMGGPYGRLIRILFYSKAIDGRAADGVLDKPFIKLWGRNGSGYLQMRNKGWAPDGTVIEFKCGDWVWTHSQANHVNSFWIFSKGRLAVQGGSYGLDKCWHGGAGSHYFTQTISSNSMLIFQPGEFNHAGGSGAGDLLAPGIIANPGGQRMRWACGQTCFTFDEYLRRKSEESTVQAGLFETGEILAFEKAKDNSYTYVSGDATMAYNNPRFSYWYKGKKSGRVWKNKPKIDLFTRSMVYLMETNNLVMFDRVQSLDKSWKKSWLCHFQGKPEVLDGRLIKTEVPGHIDSFNGGTIQMTWGDGVLKPPNPDDPGRLFIRTLLPEEQIIRRVGGDGYEAWWNGKNRTGDSKKAKSLIKKLDAGRWRIEVSPAIPKKFDNFLHLIHIGDTKTAKMPTVGKIESENHRMVGVAVGGTLVMFGRSGMVDDEVSYSVPKGIIDHLIVDLKPGTRYSVAGTAQGENKITASEEGTLRFAVNGPATIKLTPER</sequence>
<dbReference type="Gene3D" id="2.60.40.2750">
    <property type="match status" value="1"/>
</dbReference>
<reference evidence="2 3" key="1">
    <citation type="submission" date="2018-06" db="EMBL/GenBank/DDBJ databases">
        <title>Complete Genome Sequence of Desulfobacter hydrogenophilus (DSM3380).</title>
        <authorList>
            <person name="Marietou A."/>
            <person name="Schreiber L."/>
            <person name="Marshall I."/>
            <person name="Jorgensen B."/>
        </authorList>
    </citation>
    <scope>NUCLEOTIDE SEQUENCE [LARGE SCALE GENOMIC DNA]</scope>
    <source>
        <strain evidence="2 3">DSM 3380</strain>
    </source>
</reference>
<organism evidence="2 3">
    <name type="scientific">Desulfobacter hydrogenophilus</name>
    <dbReference type="NCBI Taxonomy" id="2291"/>
    <lineage>
        <taxon>Bacteria</taxon>
        <taxon>Pseudomonadati</taxon>
        <taxon>Thermodesulfobacteriota</taxon>
        <taxon>Desulfobacteria</taxon>
        <taxon>Desulfobacterales</taxon>
        <taxon>Desulfobacteraceae</taxon>
        <taxon>Desulfobacter</taxon>
    </lineage>
</organism>
<evidence type="ECO:0000313" key="3">
    <source>
        <dbReference type="Proteomes" id="UP000248798"/>
    </source>
</evidence>
<dbReference type="Proteomes" id="UP000293902">
    <property type="component" value="Chromosome"/>
</dbReference>
<dbReference type="SUPFAM" id="SSF48230">
    <property type="entry name" value="Chondroitin AC/alginate lyase"/>
    <property type="match status" value="1"/>
</dbReference>
<dbReference type="EMBL" id="CP036313">
    <property type="protein sequence ID" value="QBH12453.1"/>
    <property type="molecule type" value="Genomic_DNA"/>
</dbReference>
<evidence type="ECO:0000313" key="2">
    <source>
        <dbReference type="EMBL" id="RAM01484.1"/>
    </source>
</evidence>
<keyword evidence="4" id="KW-1185">Reference proteome</keyword>